<dbReference type="Pfam" id="PF02517">
    <property type="entry name" value="Rce1-like"/>
    <property type="match status" value="1"/>
</dbReference>
<proteinExistence type="predicted"/>
<feature type="transmembrane region" description="Helical" evidence="1">
    <location>
        <begin position="40"/>
        <end position="55"/>
    </location>
</feature>
<evidence type="ECO:0000259" key="2">
    <source>
        <dbReference type="Pfam" id="PF02517"/>
    </source>
</evidence>
<sequence length="213" mass="24553">MSYFISLVLAVLLAFSYKIVDITVSVVIGKKLYRKIKNEIIYIWGTLLTIISYFYEGNYVFRLPTHYESIVVLILIAVITNIFISRYSGYNPSGKKNILNFVIMYPILEEVIFRGMIIPILNNSFSINPYFEIAYIPVTLPILISAFLFAVSHLQYYSFNQTSIKFMMFAFLGGIIHGMITDSSLSIVFPILLHVEFNLLSVYYSKKLQQIDN</sequence>
<feature type="domain" description="CAAX prenyl protease 2/Lysostaphin resistance protein A-like" evidence="2">
    <location>
        <begin position="98"/>
        <end position="199"/>
    </location>
</feature>
<dbReference type="RefSeq" id="WP_098274109.1">
    <property type="nucleotide sequence ID" value="NZ_NTRC01000002.1"/>
</dbReference>
<protein>
    <submittedName>
        <fullName evidence="3">CPBP family intramembrane metalloprotease</fullName>
    </submittedName>
</protein>
<evidence type="ECO:0000313" key="4">
    <source>
        <dbReference type="Proteomes" id="UP000219743"/>
    </source>
</evidence>
<feature type="transmembrane region" description="Helical" evidence="1">
    <location>
        <begin position="133"/>
        <end position="151"/>
    </location>
</feature>
<evidence type="ECO:0000313" key="3">
    <source>
        <dbReference type="EMBL" id="PFD24968.1"/>
    </source>
</evidence>
<evidence type="ECO:0000256" key="1">
    <source>
        <dbReference type="SAM" id="Phobius"/>
    </source>
</evidence>
<dbReference type="GO" id="GO:0004175">
    <property type="term" value="F:endopeptidase activity"/>
    <property type="evidence" value="ECO:0007669"/>
    <property type="project" value="UniProtKB-ARBA"/>
</dbReference>
<dbReference type="AlphaFoldDB" id="A0A9X6ZCA0"/>
<feature type="transmembrane region" description="Helical" evidence="1">
    <location>
        <begin position="6"/>
        <end position="28"/>
    </location>
</feature>
<reference evidence="3 4" key="1">
    <citation type="submission" date="2017-09" db="EMBL/GenBank/DDBJ databases">
        <title>Large-scale bioinformatics analysis of Bacillus genomes uncovers conserved roles of natural products in bacterial physiology.</title>
        <authorList>
            <consortium name="Agbiome Team Llc"/>
            <person name="Bleich R.M."/>
            <person name="Kirk G.J."/>
            <person name="Santa Maria K.C."/>
            <person name="Allen S.E."/>
            <person name="Farag S."/>
            <person name="Shank E.A."/>
            <person name="Bowers A."/>
        </authorList>
    </citation>
    <scope>NUCLEOTIDE SEQUENCE [LARGE SCALE GENOMIC DNA]</scope>
    <source>
        <strain evidence="3 4">AFS024404</strain>
    </source>
</reference>
<name>A0A9X6ZCA0_BACCE</name>
<dbReference type="GO" id="GO:0080120">
    <property type="term" value="P:CAAX-box protein maturation"/>
    <property type="evidence" value="ECO:0007669"/>
    <property type="project" value="UniProtKB-ARBA"/>
</dbReference>
<keyword evidence="1" id="KW-0472">Membrane</keyword>
<keyword evidence="3" id="KW-0378">Hydrolase</keyword>
<keyword evidence="3" id="KW-0482">Metalloprotease</keyword>
<keyword evidence="1" id="KW-0812">Transmembrane</keyword>
<accession>A0A9X6ZCA0</accession>
<dbReference type="EMBL" id="NTRC01000002">
    <property type="protein sequence ID" value="PFD24968.1"/>
    <property type="molecule type" value="Genomic_DNA"/>
</dbReference>
<dbReference type="Proteomes" id="UP000219743">
    <property type="component" value="Unassembled WGS sequence"/>
</dbReference>
<comment type="caution">
    <text evidence="3">The sequence shown here is derived from an EMBL/GenBank/DDBJ whole genome shotgun (WGS) entry which is preliminary data.</text>
</comment>
<keyword evidence="3" id="KW-0645">Protease</keyword>
<feature type="transmembrane region" description="Helical" evidence="1">
    <location>
        <begin position="67"/>
        <end position="86"/>
    </location>
</feature>
<keyword evidence="1" id="KW-1133">Transmembrane helix</keyword>
<feature type="transmembrane region" description="Helical" evidence="1">
    <location>
        <begin position="163"/>
        <end position="180"/>
    </location>
</feature>
<organism evidence="3 4">
    <name type="scientific">Bacillus cereus</name>
    <dbReference type="NCBI Taxonomy" id="1396"/>
    <lineage>
        <taxon>Bacteria</taxon>
        <taxon>Bacillati</taxon>
        <taxon>Bacillota</taxon>
        <taxon>Bacilli</taxon>
        <taxon>Bacillales</taxon>
        <taxon>Bacillaceae</taxon>
        <taxon>Bacillus</taxon>
        <taxon>Bacillus cereus group</taxon>
    </lineage>
</organism>
<dbReference type="InterPro" id="IPR003675">
    <property type="entry name" value="Rce1/LyrA-like_dom"/>
</dbReference>
<gene>
    <name evidence="3" type="ORF">CN263_04330</name>
</gene>
<dbReference type="GO" id="GO:0008237">
    <property type="term" value="F:metallopeptidase activity"/>
    <property type="evidence" value="ECO:0007669"/>
    <property type="project" value="UniProtKB-KW"/>
</dbReference>
<feature type="transmembrane region" description="Helical" evidence="1">
    <location>
        <begin position="98"/>
        <end position="121"/>
    </location>
</feature>